<name>A0A239WBT9_9ACTN</name>
<dbReference type="AlphaFoldDB" id="A0A239WBT9"/>
<sequence>MPEFSVTWQRGRHAVNGDRTGDFFLMVDGRITAQITCQQLRPGLVGLMVVLIHPSLTEHLHTFLMERVLTQLRSEGSKVHASSPRVVDWLLSHPDYTEMYYQS</sequence>
<reference evidence="1 2" key="1">
    <citation type="submission" date="2017-06" db="EMBL/GenBank/DDBJ databases">
        <authorList>
            <consortium name="Pathogen Informatics"/>
        </authorList>
    </citation>
    <scope>NUCLEOTIDE SEQUENCE [LARGE SCALE GENOMIC DNA]</scope>
    <source>
        <strain evidence="1 2">NCTC11865</strain>
    </source>
</reference>
<dbReference type="KEGG" id="cgrn:4412665_00605"/>
<dbReference type="eggNOG" id="COG2388">
    <property type="taxonomic scope" value="Bacteria"/>
</dbReference>
<protein>
    <recommendedName>
        <fullName evidence="3">N-acetyltransferase</fullName>
    </recommendedName>
</protein>
<dbReference type="Proteomes" id="UP000215332">
    <property type="component" value="Chromosome 1"/>
</dbReference>
<evidence type="ECO:0008006" key="3">
    <source>
        <dbReference type="Google" id="ProtNLM"/>
    </source>
</evidence>
<accession>A0A239WBT9</accession>
<dbReference type="EMBL" id="LT906441">
    <property type="protein sequence ID" value="SNV31408.1"/>
    <property type="molecule type" value="Genomic_DNA"/>
</dbReference>
<dbReference type="RefSeq" id="WP_065860828.1">
    <property type="nucleotide sequence ID" value="NZ_CALTUW010000005.1"/>
</dbReference>
<organism evidence="1 2">
    <name type="scientific">Cutibacterium granulosum</name>
    <dbReference type="NCBI Taxonomy" id="33011"/>
    <lineage>
        <taxon>Bacteria</taxon>
        <taxon>Bacillati</taxon>
        <taxon>Actinomycetota</taxon>
        <taxon>Actinomycetes</taxon>
        <taxon>Propionibacteriales</taxon>
        <taxon>Propionibacteriaceae</taxon>
        <taxon>Cutibacterium</taxon>
    </lineage>
</organism>
<evidence type="ECO:0000313" key="1">
    <source>
        <dbReference type="EMBL" id="SNV31408.1"/>
    </source>
</evidence>
<gene>
    <name evidence="1" type="ORF">SAMEA4412665_00605</name>
</gene>
<dbReference type="Gene3D" id="3.40.630.30">
    <property type="match status" value="1"/>
</dbReference>
<evidence type="ECO:0000313" key="2">
    <source>
        <dbReference type="Proteomes" id="UP000215332"/>
    </source>
</evidence>
<proteinExistence type="predicted"/>